<comment type="caution">
    <text evidence="2">The sequence shown here is derived from an EMBL/GenBank/DDBJ whole genome shotgun (WGS) entry which is preliminary data.</text>
</comment>
<dbReference type="SUPFAM" id="SSF53756">
    <property type="entry name" value="UDP-Glycosyltransferase/glycogen phosphorylase"/>
    <property type="match status" value="1"/>
</dbReference>
<gene>
    <name evidence="2" type="ORF">ACFQZW_08475</name>
</gene>
<keyword evidence="3" id="KW-1185">Reference proteome</keyword>
<organism evidence="2 3">
    <name type="scientific">Lutibacter aestuarii</name>
    <dbReference type="NCBI Taxonomy" id="861111"/>
    <lineage>
        <taxon>Bacteria</taxon>
        <taxon>Pseudomonadati</taxon>
        <taxon>Bacteroidota</taxon>
        <taxon>Flavobacteriia</taxon>
        <taxon>Flavobacteriales</taxon>
        <taxon>Flavobacteriaceae</taxon>
        <taxon>Lutibacter</taxon>
    </lineage>
</organism>
<evidence type="ECO:0000313" key="2">
    <source>
        <dbReference type="EMBL" id="MFD0762114.1"/>
    </source>
</evidence>
<evidence type="ECO:0000313" key="3">
    <source>
        <dbReference type="Proteomes" id="UP001597032"/>
    </source>
</evidence>
<keyword evidence="2" id="KW-0328">Glycosyltransferase</keyword>
<evidence type="ECO:0000259" key="1">
    <source>
        <dbReference type="Pfam" id="PF00534"/>
    </source>
</evidence>
<dbReference type="Pfam" id="PF00534">
    <property type="entry name" value="Glycos_transf_1"/>
    <property type="match status" value="1"/>
</dbReference>
<dbReference type="InterPro" id="IPR001296">
    <property type="entry name" value="Glyco_trans_1"/>
</dbReference>
<feature type="domain" description="Glycosyl transferase family 1" evidence="1">
    <location>
        <begin position="175"/>
        <end position="344"/>
    </location>
</feature>
<dbReference type="Proteomes" id="UP001597032">
    <property type="component" value="Unassembled WGS sequence"/>
</dbReference>
<dbReference type="EMBL" id="JBHTIC010000008">
    <property type="protein sequence ID" value="MFD0762114.1"/>
    <property type="molecule type" value="Genomic_DNA"/>
</dbReference>
<keyword evidence="2" id="KW-0808">Transferase</keyword>
<dbReference type="Gene3D" id="3.40.50.2000">
    <property type="entry name" value="Glycogen Phosphorylase B"/>
    <property type="match status" value="2"/>
</dbReference>
<dbReference type="GO" id="GO:0016757">
    <property type="term" value="F:glycosyltransferase activity"/>
    <property type="evidence" value="ECO:0007669"/>
    <property type="project" value="UniProtKB-KW"/>
</dbReference>
<dbReference type="EC" id="2.4.-.-" evidence="2"/>
<dbReference type="RefSeq" id="WP_386782360.1">
    <property type="nucleotide sequence ID" value="NZ_JBHTIC010000008.1"/>
</dbReference>
<sequence length="368" mass="41645">MKIAIASPLKTEQAETFIQNHINNLPFDKVVIYGGVFPYLTDKHQPTIWDRRFFRLRNIFKKITNVKWDHFNEYYLAKIIKKEKVEVIFTEYLITGAEILKVGKLLNIPIVPIALGYDISTYAIIKQYTNKYKALFNYSKNIIIVSKHMKENLLTLGCKPNKIVYSPAAPDLKFFKNQPSFQSNQVLAVGRFVDKKAPHLTILAFQKVLKKVPQAQLVFAGDGYLLNTCKDLVKTLTLENSVKFIGKITPQQHIDLLKASQLFVQHSKIADNGDSEGTPVAILEASASGLPIVSTLHAGIPDVVIQNKTGFLVPEYDIEQMAEHIIYLLKNKQVAKEMGAQGRAFIKENFTLEKHIATITQCINEAKK</sequence>
<accession>A0ABW2Z754</accession>
<proteinExistence type="predicted"/>
<dbReference type="PANTHER" id="PTHR12526:SF630">
    <property type="entry name" value="GLYCOSYLTRANSFERASE"/>
    <property type="match status" value="1"/>
</dbReference>
<dbReference type="PANTHER" id="PTHR12526">
    <property type="entry name" value="GLYCOSYLTRANSFERASE"/>
    <property type="match status" value="1"/>
</dbReference>
<reference evidence="3" key="1">
    <citation type="journal article" date="2019" name="Int. J. Syst. Evol. Microbiol.">
        <title>The Global Catalogue of Microorganisms (GCM) 10K type strain sequencing project: providing services to taxonomists for standard genome sequencing and annotation.</title>
        <authorList>
            <consortium name="The Broad Institute Genomics Platform"/>
            <consortium name="The Broad Institute Genome Sequencing Center for Infectious Disease"/>
            <person name="Wu L."/>
            <person name="Ma J."/>
        </authorList>
    </citation>
    <scope>NUCLEOTIDE SEQUENCE [LARGE SCALE GENOMIC DNA]</scope>
    <source>
        <strain evidence="3">CCUG 60022</strain>
    </source>
</reference>
<name>A0ABW2Z754_9FLAO</name>
<protein>
    <submittedName>
        <fullName evidence="2">Glycosyltransferase</fullName>
        <ecNumber evidence="2">2.4.-.-</ecNumber>
    </submittedName>
</protein>